<evidence type="ECO:0000313" key="2">
    <source>
        <dbReference type="Proteomes" id="UP000682782"/>
    </source>
</evidence>
<gene>
    <name evidence="1" type="ORF">JYE49_11795</name>
</gene>
<reference evidence="1" key="1">
    <citation type="submission" date="2021-01" db="EMBL/GenBank/DDBJ databases">
        <title>Complete genome sequence of Clostridiales bacterium R-7.</title>
        <authorList>
            <person name="Mahoney-Kurpe S.C."/>
            <person name="Palevich N."/>
            <person name="Koike S."/>
            <person name="Moon C.D."/>
            <person name="Attwood G.T."/>
        </authorList>
    </citation>
    <scope>NUCLEOTIDE SEQUENCE</scope>
    <source>
        <strain evidence="1">R-7</strain>
    </source>
</reference>
<organism evidence="1 2">
    <name type="scientific">Aristaeella hokkaidonensis</name>
    <dbReference type="NCBI Taxonomy" id="3046382"/>
    <lineage>
        <taxon>Bacteria</taxon>
        <taxon>Bacillati</taxon>
        <taxon>Bacillota</taxon>
        <taxon>Clostridia</taxon>
        <taxon>Eubacteriales</taxon>
        <taxon>Aristaeellaceae</taxon>
        <taxon>Aristaeella</taxon>
    </lineage>
</organism>
<evidence type="ECO:0000313" key="1">
    <source>
        <dbReference type="EMBL" id="QUC66535.1"/>
    </source>
</evidence>
<dbReference type="Proteomes" id="UP000682782">
    <property type="component" value="Chromosome"/>
</dbReference>
<accession>A0AC61MVG5</accession>
<dbReference type="EMBL" id="CP068393">
    <property type="protein sequence ID" value="QUC66535.1"/>
    <property type="molecule type" value="Genomic_DNA"/>
</dbReference>
<proteinExistence type="predicted"/>
<sequence length="462" mass="50233">MFRIHREGRGRREINMTEGPLLPRILAFSGPLILTGILQLLYNAMDVIVVGNYAGHEALAAVSSTGSLVSLLVNVFMGLAVGASVVVARYYGARDVCAMRRAEHTAMTMALFTGIGVGIFGFVMARPLLQMMDSPPDVIDGAMLYVKIYFLGMPANMLYTFGAAVMRAVGDTKRPMVYLMISGLVNVLLNLLLVIVFHMDVAGVAIATVASMVVSMILVLMCLFRTRGVTQLNLSECRIDGKSLREIVRIGLPAGLQGSLFSVSNVLIQSSVNTFGSLVVAGNGVASNIEGLVYTSMNAQYQADMTFASQNYGAGKADRVRKTLWCCMGSVTVIGLVLGLLVWLFGTPLMSLYNSDMQVISYGLIRMSVIMPTYFLCGLMDVMVGQLRGIGYSIMPMIVSLTGACLLRIVWILTVFAQNHTLTTLYMSYPVSWFVTFATHFLCYIFVARKRLDKLGAAPVPD</sequence>
<name>A0AC61MVG5_9FIRM</name>
<protein>
    <submittedName>
        <fullName evidence="1">MATE family efflux transporter</fullName>
    </submittedName>
</protein>
<keyword evidence="2" id="KW-1185">Reference proteome</keyword>